<dbReference type="Proteomes" id="UP000273307">
    <property type="component" value="Unassembled WGS sequence"/>
</dbReference>
<keyword evidence="3" id="KW-1185">Reference proteome</keyword>
<evidence type="ECO:0000313" key="3">
    <source>
        <dbReference type="Proteomes" id="UP000273307"/>
    </source>
</evidence>
<evidence type="ECO:0000313" key="2">
    <source>
        <dbReference type="EMBL" id="VBA43949.1"/>
    </source>
</evidence>
<accession>A0A498QG23</accession>
<sequence>MPRIDRSAVRRERRRSSPVGGRSGGLKIAGVYGLLLEQERVYGGEPDPRWAYSEAGRRGDPYPASWRGSADRLPALESGEPVQVHWQRLERLLRKAGEIGQVVTPQQPEGRIERFVWEVWRDRAIVDLLVYSDDMVVPMRRAGR</sequence>
<proteinExistence type="predicted"/>
<gene>
    <name evidence="2" type="ORF">LAUMK136_05355</name>
</gene>
<protein>
    <submittedName>
        <fullName evidence="2">Uncharacterized protein</fullName>
    </submittedName>
</protein>
<evidence type="ECO:0000256" key="1">
    <source>
        <dbReference type="SAM" id="MobiDB-lite"/>
    </source>
</evidence>
<dbReference type="EMBL" id="UPHP01000143">
    <property type="protein sequence ID" value="VBA43949.1"/>
    <property type="molecule type" value="Genomic_DNA"/>
</dbReference>
<feature type="compositionally biased region" description="Basic and acidic residues" evidence="1">
    <location>
        <begin position="1"/>
        <end position="10"/>
    </location>
</feature>
<name>A0A498QG23_9MYCO</name>
<organism evidence="2 3">
    <name type="scientific">Mycobacterium attenuatum</name>
    <dbReference type="NCBI Taxonomy" id="2341086"/>
    <lineage>
        <taxon>Bacteria</taxon>
        <taxon>Bacillati</taxon>
        <taxon>Actinomycetota</taxon>
        <taxon>Actinomycetes</taxon>
        <taxon>Mycobacteriales</taxon>
        <taxon>Mycobacteriaceae</taxon>
        <taxon>Mycobacterium</taxon>
    </lineage>
</organism>
<feature type="region of interest" description="Disordered" evidence="1">
    <location>
        <begin position="1"/>
        <end position="24"/>
    </location>
</feature>
<dbReference type="AlphaFoldDB" id="A0A498QG23"/>
<reference evidence="2 3" key="1">
    <citation type="submission" date="2018-09" db="EMBL/GenBank/DDBJ databases">
        <authorList>
            <person name="Tagini F."/>
        </authorList>
    </citation>
    <scope>NUCLEOTIDE SEQUENCE [LARGE SCALE GENOMIC DNA]</scope>
    <source>
        <strain evidence="2 3">MK136</strain>
    </source>
</reference>